<reference evidence="1" key="1">
    <citation type="journal article" date="2021" name="bioRxiv">
        <title>Whole Genome Assembly and Annotation of Northern Wild Rice, Zizania palustris L., Supports a Whole Genome Duplication in the Zizania Genus.</title>
        <authorList>
            <person name="Haas M."/>
            <person name="Kono T."/>
            <person name="Macchietto M."/>
            <person name="Millas R."/>
            <person name="McGilp L."/>
            <person name="Shao M."/>
            <person name="Duquette J."/>
            <person name="Hirsch C.N."/>
            <person name="Kimball J."/>
        </authorList>
    </citation>
    <scope>NUCLEOTIDE SEQUENCE</scope>
    <source>
        <tissue evidence="1">Fresh leaf tissue</tissue>
    </source>
</reference>
<reference evidence="1" key="2">
    <citation type="submission" date="2021-02" db="EMBL/GenBank/DDBJ databases">
        <authorList>
            <person name="Kimball J.A."/>
            <person name="Haas M.W."/>
            <person name="Macchietto M."/>
            <person name="Kono T."/>
            <person name="Duquette J."/>
            <person name="Shao M."/>
        </authorList>
    </citation>
    <scope>NUCLEOTIDE SEQUENCE</scope>
    <source>
        <tissue evidence="1">Fresh leaf tissue</tissue>
    </source>
</reference>
<name>A0A8J5VCJ6_ZIZPA</name>
<dbReference type="AlphaFoldDB" id="A0A8J5VCJ6"/>
<gene>
    <name evidence="1" type="ORF">GUJ93_ZPchr0005g15815</name>
</gene>
<comment type="caution">
    <text evidence="1">The sequence shown here is derived from an EMBL/GenBank/DDBJ whole genome shotgun (WGS) entry which is preliminary data.</text>
</comment>
<dbReference type="EMBL" id="JAAALK010000284">
    <property type="protein sequence ID" value="KAG8067067.1"/>
    <property type="molecule type" value="Genomic_DNA"/>
</dbReference>
<keyword evidence="2" id="KW-1185">Reference proteome</keyword>
<evidence type="ECO:0000313" key="1">
    <source>
        <dbReference type="EMBL" id="KAG8067067.1"/>
    </source>
</evidence>
<evidence type="ECO:0000313" key="2">
    <source>
        <dbReference type="Proteomes" id="UP000729402"/>
    </source>
</evidence>
<accession>A0A8J5VCJ6</accession>
<dbReference type="Proteomes" id="UP000729402">
    <property type="component" value="Unassembled WGS sequence"/>
</dbReference>
<sequence>MTQEQIMYVWKLSKDDTLMDDQNPRSCIGIVYSSVSCFPYQNSKRQEEEASSSSMVSLHDLHQTAVYCIPAARKVGMISPSTPLPVQATIAATS</sequence>
<protein>
    <submittedName>
        <fullName evidence="1">Uncharacterized protein</fullName>
    </submittedName>
</protein>
<organism evidence="1 2">
    <name type="scientific">Zizania palustris</name>
    <name type="common">Northern wild rice</name>
    <dbReference type="NCBI Taxonomy" id="103762"/>
    <lineage>
        <taxon>Eukaryota</taxon>
        <taxon>Viridiplantae</taxon>
        <taxon>Streptophyta</taxon>
        <taxon>Embryophyta</taxon>
        <taxon>Tracheophyta</taxon>
        <taxon>Spermatophyta</taxon>
        <taxon>Magnoliopsida</taxon>
        <taxon>Liliopsida</taxon>
        <taxon>Poales</taxon>
        <taxon>Poaceae</taxon>
        <taxon>BOP clade</taxon>
        <taxon>Oryzoideae</taxon>
        <taxon>Oryzeae</taxon>
        <taxon>Zizaniinae</taxon>
        <taxon>Zizania</taxon>
    </lineage>
</organism>
<proteinExistence type="predicted"/>